<dbReference type="GO" id="GO:0016787">
    <property type="term" value="F:hydrolase activity"/>
    <property type="evidence" value="ECO:0007669"/>
    <property type="project" value="UniProtKB-KW"/>
</dbReference>
<comment type="similarity">
    <text evidence="2">Belongs to the EccB family.</text>
</comment>
<feature type="transmembrane region" description="Helical" evidence="10">
    <location>
        <begin position="39"/>
        <end position="62"/>
    </location>
</feature>
<dbReference type="Pfam" id="PF05108">
    <property type="entry name" value="T7SS_ESX1_EccB"/>
    <property type="match status" value="1"/>
</dbReference>
<evidence type="ECO:0000256" key="10">
    <source>
        <dbReference type="SAM" id="Phobius"/>
    </source>
</evidence>
<evidence type="ECO:0000256" key="6">
    <source>
        <dbReference type="ARBA" id="ARBA00022801"/>
    </source>
</evidence>
<keyword evidence="8 10" id="KW-1133">Transmembrane helix</keyword>
<dbReference type="Gene3D" id="2.40.50.910">
    <property type="entry name" value="Type VII secretion system EccB, repeat 3 domain"/>
    <property type="match status" value="1"/>
</dbReference>
<evidence type="ECO:0000256" key="8">
    <source>
        <dbReference type="ARBA" id="ARBA00022989"/>
    </source>
</evidence>
<evidence type="ECO:0000256" key="2">
    <source>
        <dbReference type="ARBA" id="ARBA00008149"/>
    </source>
</evidence>
<dbReference type="EMBL" id="MTBP01000001">
    <property type="protein sequence ID" value="POM26824.1"/>
    <property type="molecule type" value="Genomic_DNA"/>
</dbReference>
<dbReference type="InterPro" id="IPR044857">
    <property type="entry name" value="T7SS_EccB_R1"/>
</dbReference>
<sequence>MQTKRDLLQAHRLMTHRASQALIFGEPDNPEQPLRRLNVGTFAGVMVGVLVAAGFGIAGLLLGGGTKGITDGGVLLIEKETGSRYVWCKSAGTKDGKALCPVANYASARLAVAGSSGDVNQKSVSAKTLSKFPRGPMIGIPGAPDTVPDKKRLVGGPWSVCVRQVDQGGVTRPVVSLVGGRNVGGRTLDASTGVVVSAGATGNWLIWNNQRMKMSPAGMTVLQASAATPVSGAFVNALPAGPDFAAPTIPGFGRPATLAGGLRGTIGQVYVVSSGAGGGAQPYVLLADGVAPISRVQAALIQSSAAYRMKHDMPLEAALVTSNRSAQKLMDGRLPQDTIKAATFNATDSLCVVYPDASKGGDRAKLTIGGATDLPAPTGRSTTGTGVDNVVLPPGSAVLAGVLPAGGSVSAINSYSFVSDDGRRYPLKSPDTAKALGYSISADQNDSVPVPANLLNMVPQGPVLDPQKALLPVSGTTTG</sequence>
<comment type="subcellular location">
    <subcellularLocation>
        <location evidence="1">Cell membrane</location>
        <topology evidence="1">Single-pass membrane protein</topology>
    </subcellularLocation>
</comment>
<dbReference type="Gene3D" id="3.30.2390.20">
    <property type="entry name" value="Type VII secretion system EccB, repeat 1 domain"/>
    <property type="match status" value="1"/>
</dbReference>
<dbReference type="InterPro" id="IPR007795">
    <property type="entry name" value="T7SS_EccB"/>
</dbReference>
<keyword evidence="5" id="KW-0547">Nucleotide-binding</keyword>
<gene>
    <name evidence="11" type="primary">eccB1</name>
    <name evidence="11" type="ORF">BTM25_12320</name>
</gene>
<dbReference type="PANTHER" id="PTHR40765:SF2">
    <property type="entry name" value="ESX-2 SECRETION SYSTEM ATPASE ECCB2"/>
    <property type="match status" value="1"/>
</dbReference>
<protein>
    <submittedName>
        <fullName evidence="11">ESX-1 secretion system protein eccB1</fullName>
    </submittedName>
</protein>
<evidence type="ECO:0000256" key="1">
    <source>
        <dbReference type="ARBA" id="ARBA00004162"/>
    </source>
</evidence>
<reference evidence="11 12" key="1">
    <citation type="journal article" date="2017" name="Chemistry">
        <title>Isolation, Biosynthesis and Chemical Modifications of Rubterolones A-F: Rare Tropolone Alkaloids from Actinomadura sp. 5-2.</title>
        <authorList>
            <person name="Guo H."/>
            <person name="Benndorf R."/>
            <person name="Leichnitz D."/>
            <person name="Klassen J.L."/>
            <person name="Vollmers J."/>
            <person name="Gorls H."/>
            <person name="Steinacker M."/>
            <person name="Weigel C."/>
            <person name="Dahse H.M."/>
            <person name="Kaster A.K."/>
            <person name="de Beer Z.W."/>
            <person name="Poulsen M."/>
            <person name="Beemelmanns C."/>
        </authorList>
    </citation>
    <scope>NUCLEOTIDE SEQUENCE [LARGE SCALE GENOMIC DNA]</scope>
    <source>
        <strain evidence="11 12">5-2</strain>
    </source>
</reference>
<keyword evidence="4 10" id="KW-0812">Transmembrane</keyword>
<dbReference type="AlphaFoldDB" id="A0A2P4UP52"/>
<evidence type="ECO:0000256" key="4">
    <source>
        <dbReference type="ARBA" id="ARBA00022692"/>
    </source>
</evidence>
<dbReference type="GO" id="GO:0005886">
    <property type="term" value="C:plasma membrane"/>
    <property type="evidence" value="ECO:0007669"/>
    <property type="project" value="UniProtKB-SubCell"/>
</dbReference>
<comment type="caution">
    <text evidence="11">The sequence shown here is derived from an EMBL/GenBank/DDBJ whole genome shotgun (WGS) entry which is preliminary data.</text>
</comment>
<evidence type="ECO:0000256" key="5">
    <source>
        <dbReference type="ARBA" id="ARBA00022741"/>
    </source>
</evidence>
<dbReference type="GO" id="GO:0005576">
    <property type="term" value="C:extracellular region"/>
    <property type="evidence" value="ECO:0007669"/>
    <property type="project" value="TreeGrafter"/>
</dbReference>
<dbReference type="PANTHER" id="PTHR40765">
    <property type="entry name" value="ESX-2 SECRETION SYSTEM ATPASE ECCB2"/>
    <property type="match status" value="1"/>
</dbReference>
<accession>A0A2P4UP52</accession>
<dbReference type="NCBIfam" id="TIGR03919">
    <property type="entry name" value="T7SS_EccB"/>
    <property type="match status" value="1"/>
</dbReference>
<dbReference type="Proteomes" id="UP000242367">
    <property type="component" value="Unassembled WGS sequence"/>
</dbReference>
<keyword evidence="7" id="KW-0067">ATP-binding</keyword>
<evidence type="ECO:0000256" key="3">
    <source>
        <dbReference type="ARBA" id="ARBA00022475"/>
    </source>
</evidence>
<evidence type="ECO:0000256" key="9">
    <source>
        <dbReference type="ARBA" id="ARBA00023136"/>
    </source>
</evidence>
<evidence type="ECO:0000256" key="7">
    <source>
        <dbReference type="ARBA" id="ARBA00022840"/>
    </source>
</evidence>
<organism evidence="11 12">
    <name type="scientific">Actinomadura rubteroloni</name>
    <dbReference type="NCBI Taxonomy" id="1926885"/>
    <lineage>
        <taxon>Bacteria</taxon>
        <taxon>Bacillati</taxon>
        <taxon>Actinomycetota</taxon>
        <taxon>Actinomycetes</taxon>
        <taxon>Streptosporangiales</taxon>
        <taxon>Thermomonosporaceae</taxon>
        <taxon>Actinomadura</taxon>
    </lineage>
</organism>
<dbReference type="GO" id="GO:0005524">
    <property type="term" value="F:ATP binding"/>
    <property type="evidence" value="ECO:0007669"/>
    <property type="project" value="UniProtKB-KW"/>
</dbReference>
<keyword evidence="6" id="KW-0378">Hydrolase</keyword>
<dbReference type="InterPro" id="IPR042485">
    <property type="entry name" value="T7SS_EccB_R3"/>
</dbReference>
<keyword evidence="9 10" id="KW-0472">Membrane</keyword>
<proteinExistence type="inferred from homology"/>
<keyword evidence="12" id="KW-1185">Reference proteome</keyword>
<keyword evidence="3" id="KW-1003">Cell membrane</keyword>
<evidence type="ECO:0000313" key="11">
    <source>
        <dbReference type="EMBL" id="POM26824.1"/>
    </source>
</evidence>
<name>A0A2P4UP52_9ACTN</name>
<dbReference type="RefSeq" id="WP_103561736.1">
    <property type="nucleotide sequence ID" value="NZ_MTBP01000001.1"/>
</dbReference>
<evidence type="ECO:0000313" key="12">
    <source>
        <dbReference type="Proteomes" id="UP000242367"/>
    </source>
</evidence>